<name>A0A1I7WNC1_HETBA</name>
<evidence type="ECO:0000256" key="1">
    <source>
        <dbReference type="SAM" id="SignalP"/>
    </source>
</evidence>
<keyword evidence="1" id="KW-0732">Signal</keyword>
<reference evidence="3" key="1">
    <citation type="submission" date="2016-11" db="UniProtKB">
        <authorList>
            <consortium name="WormBaseParasite"/>
        </authorList>
    </citation>
    <scope>IDENTIFICATION</scope>
</reference>
<dbReference type="Proteomes" id="UP000095283">
    <property type="component" value="Unplaced"/>
</dbReference>
<dbReference type="AlphaFoldDB" id="A0A1I7WNC1"/>
<feature type="signal peptide" evidence="1">
    <location>
        <begin position="1"/>
        <end position="19"/>
    </location>
</feature>
<feature type="chain" id="PRO_5009310728" evidence="1">
    <location>
        <begin position="20"/>
        <end position="53"/>
    </location>
</feature>
<dbReference type="WBParaSite" id="Hba_06648">
    <property type="protein sequence ID" value="Hba_06648"/>
    <property type="gene ID" value="Hba_06648"/>
</dbReference>
<proteinExistence type="predicted"/>
<sequence length="53" mass="5964">MCLRCIMLLVFLCADLLLGTFMNIQGNNCITFVRFISILFSNLGKSSCLKCKL</sequence>
<keyword evidence="2" id="KW-1185">Reference proteome</keyword>
<protein>
    <submittedName>
        <fullName evidence="3">Secreted protein</fullName>
    </submittedName>
</protein>
<evidence type="ECO:0000313" key="2">
    <source>
        <dbReference type="Proteomes" id="UP000095283"/>
    </source>
</evidence>
<accession>A0A1I7WNC1</accession>
<evidence type="ECO:0000313" key="3">
    <source>
        <dbReference type="WBParaSite" id="Hba_06648"/>
    </source>
</evidence>
<organism evidence="2 3">
    <name type="scientific">Heterorhabditis bacteriophora</name>
    <name type="common">Entomopathogenic nematode worm</name>
    <dbReference type="NCBI Taxonomy" id="37862"/>
    <lineage>
        <taxon>Eukaryota</taxon>
        <taxon>Metazoa</taxon>
        <taxon>Ecdysozoa</taxon>
        <taxon>Nematoda</taxon>
        <taxon>Chromadorea</taxon>
        <taxon>Rhabditida</taxon>
        <taxon>Rhabditina</taxon>
        <taxon>Rhabditomorpha</taxon>
        <taxon>Strongyloidea</taxon>
        <taxon>Heterorhabditidae</taxon>
        <taxon>Heterorhabditis</taxon>
    </lineage>
</organism>